<dbReference type="InterPro" id="IPR050659">
    <property type="entry name" value="Peptidase_M24B"/>
</dbReference>
<dbReference type="PROSITE" id="PS00491">
    <property type="entry name" value="PROLINE_PEPTIDASE"/>
    <property type="match status" value="1"/>
</dbReference>
<dbReference type="Pfam" id="PF00557">
    <property type="entry name" value="Peptidase_M24"/>
    <property type="match status" value="1"/>
</dbReference>
<dbReference type="GO" id="GO:0046872">
    <property type="term" value="F:metal ion binding"/>
    <property type="evidence" value="ECO:0007669"/>
    <property type="project" value="UniProtKB-KW"/>
</dbReference>
<name>A0A645EWQ6_9ZZZZ</name>
<evidence type="ECO:0000259" key="3">
    <source>
        <dbReference type="Pfam" id="PF00557"/>
    </source>
</evidence>
<dbReference type="PANTHER" id="PTHR46112">
    <property type="entry name" value="AMINOPEPTIDASE"/>
    <property type="match status" value="1"/>
</dbReference>
<dbReference type="PANTHER" id="PTHR46112:SF3">
    <property type="entry name" value="AMINOPEPTIDASE YPDF"/>
    <property type="match status" value="1"/>
</dbReference>
<evidence type="ECO:0000256" key="1">
    <source>
        <dbReference type="ARBA" id="ARBA00022723"/>
    </source>
</evidence>
<organism evidence="4">
    <name type="scientific">bioreactor metagenome</name>
    <dbReference type="NCBI Taxonomy" id="1076179"/>
    <lineage>
        <taxon>unclassified sequences</taxon>
        <taxon>metagenomes</taxon>
        <taxon>ecological metagenomes</taxon>
    </lineage>
</organism>
<dbReference type="EMBL" id="VSSQ01051546">
    <property type="protein sequence ID" value="MPN05639.1"/>
    <property type="molecule type" value="Genomic_DNA"/>
</dbReference>
<gene>
    <name evidence="4" type="primary">ypdF_22</name>
    <name evidence="4" type="ORF">SDC9_152890</name>
</gene>
<dbReference type="SUPFAM" id="SSF55920">
    <property type="entry name" value="Creatinase/aminopeptidase"/>
    <property type="match status" value="1"/>
</dbReference>
<proteinExistence type="predicted"/>
<dbReference type="GO" id="GO:0004177">
    <property type="term" value="F:aminopeptidase activity"/>
    <property type="evidence" value="ECO:0007669"/>
    <property type="project" value="UniProtKB-KW"/>
</dbReference>
<feature type="domain" description="Peptidase M24" evidence="3">
    <location>
        <begin position="2"/>
        <end position="67"/>
    </location>
</feature>
<keyword evidence="4" id="KW-0031">Aminopeptidase</keyword>
<sequence>MISEAGYKDAFRHSTGHGVGLEIHESPLFAPSYDKPVPAGAVLSVEPGIYLPDKFGVRIEDVVYVTDNGCIDITKCEKKLIEL</sequence>
<dbReference type="Gene3D" id="3.90.230.10">
    <property type="entry name" value="Creatinase/methionine aminopeptidase superfamily"/>
    <property type="match status" value="1"/>
</dbReference>
<evidence type="ECO:0000313" key="4">
    <source>
        <dbReference type="EMBL" id="MPN05639.1"/>
    </source>
</evidence>
<dbReference type="EC" id="3.4.11.-" evidence="4"/>
<keyword evidence="1" id="KW-0479">Metal-binding</keyword>
<reference evidence="4" key="1">
    <citation type="submission" date="2019-08" db="EMBL/GenBank/DDBJ databases">
        <authorList>
            <person name="Kucharzyk K."/>
            <person name="Murdoch R.W."/>
            <person name="Higgins S."/>
            <person name="Loffler F."/>
        </authorList>
    </citation>
    <scope>NUCLEOTIDE SEQUENCE</scope>
</reference>
<dbReference type="InterPro" id="IPR000994">
    <property type="entry name" value="Pept_M24"/>
</dbReference>
<dbReference type="InterPro" id="IPR036005">
    <property type="entry name" value="Creatinase/aminopeptidase-like"/>
</dbReference>
<protein>
    <submittedName>
        <fullName evidence="4">Aminopeptidase YpdF</fullName>
        <ecNumber evidence="4">3.4.11.-</ecNumber>
    </submittedName>
</protein>
<comment type="caution">
    <text evidence="4">The sequence shown here is derived from an EMBL/GenBank/DDBJ whole genome shotgun (WGS) entry which is preliminary data.</text>
</comment>
<dbReference type="AlphaFoldDB" id="A0A645EWQ6"/>
<keyword evidence="2 4" id="KW-0378">Hydrolase</keyword>
<dbReference type="InterPro" id="IPR001131">
    <property type="entry name" value="Peptidase_M24B_aminopep-P_CS"/>
</dbReference>
<keyword evidence="4" id="KW-0645">Protease</keyword>
<evidence type="ECO:0000256" key="2">
    <source>
        <dbReference type="ARBA" id="ARBA00022801"/>
    </source>
</evidence>
<accession>A0A645EWQ6</accession>